<dbReference type="AlphaFoldDB" id="A0A223N3C8"/>
<evidence type="ECO:0000313" key="1">
    <source>
        <dbReference type="EMBL" id="ASU24335.1"/>
    </source>
</evidence>
<proteinExistence type="predicted"/>
<dbReference type="RefSeq" id="WP_094501892.1">
    <property type="nucleotide sequence ID" value="NZ_CAWNHI010000002.1"/>
</dbReference>
<sequence>MSVLMDCNRFFIYASFIFFPILFSINAEEKEQSRNEIIAHLGEIPGLINADGTGPFVDLVRRIDVIDPNVNIIIHVYPLHRAIYGVVNGQADFALPAVRVDDQDDKLAYRFSSRSFGLVASVLYTNKDKPFSVDQLWANPNHYIIEAFPDDMPFPVMRSNSINTSLLKLSSGRIDGFVWAQEEADIALRSLNLTNIYRQHFYDHEDVFIIPKGPKGDWIDDYLTRMIDKLKESGELQILYDAIHLPYDDWQP</sequence>
<gene>
    <name evidence="1" type="ORF">CCZ37_17980</name>
</gene>
<dbReference type="KEGG" id="vqi:CCZ37_17980"/>
<organism evidence="1 2">
    <name type="scientific">Vibrio qinghaiensis</name>
    <dbReference type="NCBI Taxonomy" id="2025808"/>
    <lineage>
        <taxon>Bacteria</taxon>
        <taxon>Pseudomonadati</taxon>
        <taxon>Pseudomonadota</taxon>
        <taxon>Gammaproteobacteria</taxon>
        <taxon>Vibrionales</taxon>
        <taxon>Vibrionaceae</taxon>
        <taxon>Vibrio</taxon>
    </lineage>
</organism>
<reference evidence="1 2" key="1">
    <citation type="submission" date="2017-08" db="EMBL/GenBank/DDBJ databases">
        <title>The Vibrio qinghaiensis sp.-Q67 is a luminous bacteria isolated firstly from Qinghai lake, Qinghai province, China, which has been proved to be very sensitive to detect environmental and food pollutants. Therefore, complete genome analysis of V. qinghaiensis sp.-Q67 highlights the potential application of this strain on detection of hazards in the contaminated environments.</title>
        <authorList>
            <person name="Gong L."/>
        </authorList>
    </citation>
    <scope>NUCLEOTIDE SEQUENCE [LARGE SCALE GENOMIC DNA]</scope>
    <source>
        <strain evidence="1 2">Q67</strain>
    </source>
</reference>
<dbReference type="SUPFAM" id="SSF53850">
    <property type="entry name" value="Periplasmic binding protein-like II"/>
    <property type="match status" value="1"/>
</dbReference>
<protein>
    <submittedName>
        <fullName evidence="1">ABC transporter substrate-binding protein</fullName>
    </submittedName>
</protein>
<keyword evidence="2" id="KW-1185">Reference proteome</keyword>
<dbReference type="Proteomes" id="UP000215148">
    <property type="component" value="Chromosome 2"/>
</dbReference>
<name>A0A223N3C8_9VIBR</name>
<evidence type="ECO:0000313" key="2">
    <source>
        <dbReference type="Proteomes" id="UP000215148"/>
    </source>
</evidence>
<dbReference type="Gene3D" id="3.40.190.10">
    <property type="entry name" value="Periplasmic binding protein-like II"/>
    <property type="match status" value="2"/>
</dbReference>
<accession>A0A223N3C8</accession>
<dbReference type="EMBL" id="CP022742">
    <property type="protein sequence ID" value="ASU24335.1"/>
    <property type="molecule type" value="Genomic_DNA"/>
</dbReference>